<sequence length="83" mass="9189">MRFLAEDGQGHRISRVPVRQMPASSKEPQCQCPVQWSQTETSWTGLHIDFAGASLQTSEVTSSPPTQPSSISPTLFIRFLQNS</sequence>
<feature type="compositionally biased region" description="Basic and acidic residues" evidence="1">
    <location>
        <begin position="1"/>
        <end position="10"/>
    </location>
</feature>
<evidence type="ECO:0000313" key="2">
    <source>
        <dbReference type="EMBL" id="VUZ43738.1"/>
    </source>
</evidence>
<dbReference type="EMBL" id="CABIJS010000111">
    <property type="protein sequence ID" value="VUZ43738.1"/>
    <property type="molecule type" value="Genomic_DNA"/>
</dbReference>
<proteinExistence type="predicted"/>
<feature type="region of interest" description="Disordered" evidence="1">
    <location>
        <begin position="1"/>
        <end position="33"/>
    </location>
</feature>
<reference evidence="2 3" key="1">
    <citation type="submission" date="2019-07" db="EMBL/GenBank/DDBJ databases">
        <authorList>
            <person name="Jastrzebski P J."/>
            <person name="Paukszto L."/>
            <person name="Jastrzebski P J."/>
        </authorList>
    </citation>
    <scope>NUCLEOTIDE SEQUENCE [LARGE SCALE GENOMIC DNA]</scope>
    <source>
        <strain evidence="2 3">WMS-il1</strain>
    </source>
</reference>
<name>A0A564YAE6_HYMDI</name>
<organism evidence="2 3">
    <name type="scientific">Hymenolepis diminuta</name>
    <name type="common">Rat tapeworm</name>
    <dbReference type="NCBI Taxonomy" id="6216"/>
    <lineage>
        <taxon>Eukaryota</taxon>
        <taxon>Metazoa</taxon>
        <taxon>Spiralia</taxon>
        <taxon>Lophotrochozoa</taxon>
        <taxon>Platyhelminthes</taxon>
        <taxon>Cestoda</taxon>
        <taxon>Eucestoda</taxon>
        <taxon>Cyclophyllidea</taxon>
        <taxon>Hymenolepididae</taxon>
        <taxon>Hymenolepis</taxon>
    </lineage>
</organism>
<accession>A0A564YAE6</accession>
<feature type="compositionally biased region" description="Polar residues" evidence="1">
    <location>
        <begin position="22"/>
        <end position="33"/>
    </location>
</feature>
<evidence type="ECO:0000313" key="3">
    <source>
        <dbReference type="Proteomes" id="UP000321570"/>
    </source>
</evidence>
<protein>
    <submittedName>
        <fullName evidence="2">Uncharacterized protein</fullName>
    </submittedName>
</protein>
<dbReference type="AlphaFoldDB" id="A0A564YAE6"/>
<evidence type="ECO:0000256" key="1">
    <source>
        <dbReference type="SAM" id="MobiDB-lite"/>
    </source>
</evidence>
<dbReference type="Proteomes" id="UP000321570">
    <property type="component" value="Unassembled WGS sequence"/>
</dbReference>
<keyword evidence="3" id="KW-1185">Reference proteome</keyword>
<gene>
    <name evidence="2" type="ORF">WMSIL1_LOCUS3546</name>
</gene>